<protein>
    <submittedName>
        <fullName evidence="6">Aldehyde dehydrogenase</fullName>
    </submittedName>
</protein>
<dbReference type="EMBL" id="JARJCN010000027">
    <property type="protein sequence ID" value="KAJ7087940.1"/>
    <property type="molecule type" value="Genomic_DNA"/>
</dbReference>
<dbReference type="InterPro" id="IPR016163">
    <property type="entry name" value="Ald_DH_C"/>
</dbReference>
<feature type="domain" description="Aldehyde dehydrogenase" evidence="5">
    <location>
        <begin position="30"/>
        <end position="494"/>
    </location>
</feature>
<dbReference type="Proteomes" id="UP001222325">
    <property type="component" value="Unassembled WGS sequence"/>
</dbReference>
<dbReference type="SUPFAM" id="SSF53720">
    <property type="entry name" value="ALDH-like"/>
    <property type="match status" value="1"/>
</dbReference>
<evidence type="ECO:0000313" key="7">
    <source>
        <dbReference type="Proteomes" id="UP001222325"/>
    </source>
</evidence>
<dbReference type="Pfam" id="PF00171">
    <property type="entry name" value="Aldedh"/>
    <property type="match status" value="1"/>
</dbReference>
<proteinExistence type="inferred from homology"/>
<dbReference type="AlphaFoldDB" id="A0AAD6XU99"/>
<dbReference type="FunFam" id="3.40.309.10:FF:000001">
    <property type="entry name" value="Mitochondrial aldehyde dehydrogenase 2"/>
    <property type="match status" value="1"/>
</dbReference>
<keyword evidence="7" id="KW-1185">Reference proteome</keyword>
<evidence type="ECO:0000256" key="3">
    <source>
        <dbReference type="PROSITE-ProRule" id="PRU10007"/>
    </source>
</evidence>
<evidence type="ECO:0000256" key="2">
    <source>
        <dbReference type="ARBA" id="ARBA00023002"/>
    </source>
</evidence>
<evidence type="ECO:0000256" key="4">
    <source>
        <dbReference type="RuleBase" id="RU003345"/>
    </source>
</evidence>
<dbReference type="PANTHER" id="PTHR11699">
    <property type="entry name" value="ALDEHYDE DEHYDROGENASE-RELATED"/>
    <property type="match status" value="1"/>
</dbReference>
<dbReference type="GO" id="GO:0004030">
    <property type="term" value="F:aldehyde dehydrogenase [NAD(P)+] activity"/>
    <property type="evidence" value="ECO:0007669"/>
    <property type="project" value="UniProtKB-ARBA"/>
</dbReference>
<feature type="active site" evidence="3">
    <location>
        <position position="270"/>
    </location>
</feature>
<reference evidence="6" key="1">
    <citation type="submission" date="2023-03" db="EMBL/GenBank/DDBJ databases">
        <title>Massive genome expansion in bonnet fungi (Mycena s.s.) driven by repeated elements and novel gene families across ecological guilds.</title>
        <authorList>
            <consortium name="Lawrence Berkeley National Laboratory"/>
            <person name="Harder C.B."/>
            <person name="Miyauchi S."/>
            <person name="Viragh M."/>
            <person name="Kuo A."/>
            <person name="Thoen E."/>
            <person name="Andreopoulos B."/>
            <person name="Lu D."/>
            <person name="Skrede I."/>
            <person name="Drula E."/>
            <person name="Henrissat B."/>
            <person name="Morin E."/>
            <person name="Kohler A."/>
            <person name="Barry K."/>
            <person name="LaButti K."/>
            <person name="Morin E."/>
            <person name="Salamov A."/>
            <person name="Lipzen A."/>
            <person name="Mereny Z."/>
            <person name="Hegedus B."/>
            <person name="Baldrian P."/>
            <person name="Stursova M."/>
            <person name="Weitz H."/>
            <person name="Taylor A."/>
            <person name="Grigoriev I.V."/>
            <person name="Nagy L.G."/>
            <person name="Martin F."/>
            <person name="Kauserud H."/>
        </authorList>
    </citation>
    <scope>NUCLEOTIDE SEQUENCE</scope>
    <source>
        <strain evidence="6">CBHHK173m</strain>
    </source>
</reference>
<gene>
    <name evidence="6" type="ORF">B0H15DRAFT_908652</name>
</gene>
<dbReference type="PROSITE" id="PS00687">
    <property type="entry name" value="ALDEHYDE_DEHYDR_GLU"/>
    <property type="match status" value="1"/>
</dbReference>
<dbReference type="CDD" id="cd07091">
    <property type="entry name" value="ALDH_F1-2_Ald2-like"/>
    <property type="match status" value="1"/>
</dbReference>
<dbReference type="InterPro" id="IPR029510">
    <property type="entry name" value="Ald_DH_CS_GLU"/>
</dbReference>
<dbReference type="InterPro" id="IPR016162">
    <property type="entry name" value="Ald_DH_N"/>
</dbReference>
<organism evidence="6 7">
    <name type="scientific">Mycena belliarum</name>
    <dbReference type="NCBI Taxonomy" id="1033014"/>
    <lineage>
        <taxon>Eukaryota</taxon>
        <taxon>Fungi</taxon>
        <taxon>Dikarya</taxon>
        <taxon>Basidiomycota</taxon>
        <taxon>Agaricomycotina</taxon>
        <taxon>Agaricomycetes</taxon>
        <taxon>Agaricomycetidae</taxon>
        <taxon>Agaricales</taxon>
        <taxon>Marasmiineae</taxon>
        <taxon>Mycenaceae</taxon>
        <taxon>Mycena</taxon>
    </lineage>
</organism>
<comment type="similarity">
    <text evidence="1 4">Belongs to the aldehyde dehydrogenase family.</text>
</comment>
<dbReference type="Gene3D" id="3.40.605.10">
    <property type="entry name" value="Aldehyde Dehydrogenase, Chain A, domain 1"/>
    <property type="match status" value="1"/>
</dbReference>
<evidence type="ECO:0000256" key="1">
    <source>
        <dbReference type="ARBA" id="ARBA00009986"/>
    </source>
</evidence>
<dbReference type="InterPro" id="IPR015590">
    <property type="entry name" value="Aldehyde_DH_dom"/>
</dbReference>
<comment type="caution">
    <text evidence="6">The sequence shown here is derived from an EMBL/GenBank/DDBJ whole genome shotgun (WGS) entry which is preliminary data.</text>
</comment>
<dbReference type="InterPro" id="IPR016160">
    <property type="entry name" value="Ald_DH_CS_CYS"/>
</dbReference>
<evidence type="ECO:0000313" key="6">
    <source>
        <dbReference type="EMBL" id="KAJ7087940.1"/>
    </source>
</evidence>
<sequence>MPSHCVVDIDTAPFKGSIKLNTGLFIDGQWVDPVDSKEMIDVINPSTGKTISQVSLGSSKDVNIAVKAAKMAYKTSWGLKCPGATRGRLLTRLADLIERDIDEFAALEALNAGKPFHIAKAQDMAGVIQWIRYFGGWADKIQGNTIETSEQKLAYTRHEPYGVVGQIIPWNFPMLMLAWKVGPALATGNCIVFKPSEMTPLSALKFADLVNEAGFPPGVVNLVNGYGTTVGQAISEHMDIAKVAFTGSTLVGRKILEASARTNLKVVTLELGGKSPTIIFDDCNLEQTVKWASLAMYSNMGQACVAGSRIFVQEGIYPQFMEKFTAIVRDLGRATGDPFSSTTRHGPQVSKVQFDRIMGYIESGKESGATVHLGGARHGTEGFFIQPTIFTDCTPDMKIVKEEIFGPVAAILKFKTEEEVIEAANATVYGLSSCIFSENISRALRVAHAIESGSAFVNSAQTVESSVPFGGFKQSGIGREHGEYALATYTQVKGVHVNLGMMI</sequence>
<keyword evidence="2 4" id="KW-0560">Oxidoreductase</keyword>
<dbReference type="Gene3D" id="3.40.309.10">
    <property type="entry name" value="Aldehyde Dehydrogenase, Chain A, domain 2"/>
    <property type="match status" value="1"/>
</dbReference>
<accession>A0AAD6XU99</accession>
<evidence type="ECO:0000259" key="5">
    <source>
        <dbReference type="Pfam" id="PF00171"/>
    </source>
</evidence>
<dbReference type="PROSITE" id="PS00070">
    <property type="entry name" value="ALDEHYDE_DEHYDR_CYS"/>
    <property type="match status" value="1"/>
</dbReference>
<name>A0AAD6XU99_9AGAR</name>
<dbReference type="InterPro" id="IPR016161">
    <property type="entry name" value="Ald_DH/histidinol_DH"/>
</dbReference>
<dbReference type="GO" id="GO:0019413">
    <property type="term" value="P:acetate biosynthetic process"/>
    <property type="evidence" value="ECO:0007669"/>
    <property type="project" value="UniProtKB-ARBA"/>
</dbReference>
<dbReference type="FunFam" id="3.40.605.10:FF:000026">
    <property type="entry name" value="Aldehyde dehydrogenase, putative"/>
    <property type="match status" value="1"/>
</dbReference>
<dbReference type="FunFam" id="3.40.605.10:FF:000050">
    <property type="entry name" value="Aldehyde dehydrogenase, mitochondrial"/>
    <property type="match status" value="1"/>
</dbReference>